<evidence type="ECO:0000256" key="1">
    <source>
        <dbReference type="SAM" id="SignalP"/>
    </source>
</evidence>
<proteinExistence type="predicted"/>
<gene>
    <name evidence="2" type="ORF">M2650_03775</name>
</gene>
<name>A0ABT0MFV9_9GAMM</name>
<dbReference type="RefSeq" id="WP_249471365.1">
    <property type="nucleotide sequence ID" value="NZ_JAMBEP010000001.1"/>
</dbReference>
<organism evidence="2 3">
    <name type="scientific">Luteimonas galliterrae</name>
    <dbReference type="NCBI Taxonomy" id="2940486"/>
    <lineage>
        <taxon>Bacteria</taxon>
        <taxon>Pseudomonadati</taxon>
        <taxon>Pseudomonadota</taxon>
        <taxon>Gammaproteobacteria</taxon>
        <taxon>Lysobacterales</taxon>
        <taxon>Lysobacteraceae</taxon>
        <taxon>Luteimonas</taxon>
    </lineage>
</organism>
<evidence type="ECO:0000313" key="3">
    <source>
        <dbReference type="Proteomes" id="UP001431217"/>
    </source>
</evidence>
<keyword evidence="1" id="KW-0732">Signal</keyword>
<sequence length="170" mass="17940">MNRKLHNTFSALSVATVLMTAGLIVATPAPQTEPTARLQSTALAAVVEAATVAESRQAERIRAAEARAKAVERAAQVQAKNIELRAQALAKELQGGKQDVGEILGRVAGFTAEVATEAAFNAALQEFASAGTAEAAQATETYDAPPAPVRKPRQHRRSLAMPYFSFANRG</sequence>
<comment type="caution">
    <text evidence="2">The sequence shown here is derived from an EMBL/GenBank/DDBJ whole genome shotgun (WGS) entry which is preliminary data.</text>
</comment>
<protein>
    <submittedName>
        <fullName evidence="2">Uncharacterized protein</fullName>
    </submittedName>
</protein>
<reference evidence="2 3" key="1">
    <citation type="submission" date="2022-05" db="EMBL/GenBank/DDBJ databases">
        <title>Luteimonas sp. SX5, whole genome shotgun sequencing project.</title>
        <authorList>
            <person name="Zhao G."/>
            <person name="Shen L."/>
        </authorList>
    </citation>
    <scope>NUCLEOTIDE SEQUENCE [LARGE SCALE GENOMIC DNA]</scope>
    <source>
        <strain evidence="2 3">SX5</strain>
    </source>
</reference>
<dbReference type="Proteomes" id="UP001431217">
    <property type="component" value="Unassembled WGS sequence"/>
</dbReference>
<feature type="signal peptide" evidence="1">
    <location>
        <begin position="1"/>
        <end position="26"/>
    </location>
</feature>
<accession>A0ABT0MFV9</accession>
<evidence type="ECO:0000313" key="2">
    <source>
        <dbReference type="EMBL" id="MCL1633764.1"/>
    </source>
</evidence>
<dbReference type="EMBL" id="JAMBEP010000001">
    <property type="protein sequence ID" value="MCL1633764.1"/>
    <property type="molecule type" value="Genomic_DNA"/>
</dbReference>
<keyword evidence="3" id="KW-1185">Reference proteome</keyword>
<feature type="chain" id="PRO_5046466959" evidence="1">
    <location>
        <begin position="27"/>
        <end position="170"/>
    </location>
</feature>